<dbReference type="EMBL" id="JBHSWN010000001">
    <property type="protein sequence ID" value="MFC6788579.1"/>
    <property type="molecule type" value="Genomic_DNA"/>
</dbReference>
<comment type="caution">
    <text evidence="1">The sequence shown here is derived from an EMBL/GenBank/DDBJ whole genome shotgun (WGS) entry which is preliminary data.</text>
</comment>
<dbReference type="Pfam" id="PF06685">
    <property type="entry name" value="DUF1186"/>
    <property type="match status" value="1"/>
</dbReference>
<dbReference type="Proteomes" id="UP001596292">
    <property type="component" value="Unassembled WGS sequence"/>
</dbReference>
<evidence type="ECO:0000313" key="2">
    <source>
        <dbReference type="Proteomes" id="UP001596292"/>
    </source>
</evidence>
<dbReference type="InterPro" id="IPR004027">
    <property type="entry name" value="SEC_C_motif"/>
</dbReference>
<protein>
    <submittedName>
        <fullName evidence="1">DUF1186 domain-containing protein</fullName>
    </submittedName>
</protein>
<dbReference type="RefSeq" id="WP_378966743.1">
    <property type="nucleotide sequence ID" value="NZ_JBHSWN010000001.1"/>
</dbReference>
<dbReference type="Pfam" id="PF02810">
    <property type="entry name" value="SEC-C"/>
    <property type="match status" value="1"/>
</dbReference>
<sequence>MIPVALLIEDLAGAVHLPVAALRKALEHPEAVAEATLPVLVKAATGAELEEREANLQFWGLHVMAQARDARALGPLLALLRQDIEVVEAVLGDAVSATLSRILASVYDGQPEPLFRLILDSSLDDGIREAVLMACITLCFMGRIERDALHRLLVRFDDAKASVEGDIGWSAWEEAIATLGLRDLAPRVEAARKDGRIDPEFSDPDWFKDTLREAERHPHDLARLPTDQYGFLDDPVAALEWTREGFGEPQRNPFKDVGRNDPCPCGSGKKFKKCCLGKVEPEAVWMPPEG</sequence>
<name>A0ABW2BF87_9HYPH</name>
<gene>
    <name evidence="1" type="ORF">ACFQE0_02410</name>
</gene>
<reference evidence="2" key="1">
    <citation type="journal article" date="2019" name="Int. J. Syst. Evol. Microbiol.">
        <title>The Global Catalogue of Microorganisms (GCM) 10K type strain sequencing project: providing services to taxonomists for standard genome sequencing and annotation.</title>
        <authorList>
            <consortium name="The Broad Institute Genomics Platform"/>
            <consortium name="The Broad Institute Genome Sequencing Center for Infectious Disease"/>
            <person name="Wu L."/>
            <person name="Ma J."/>
        </authorList>
    </citation>
    <scope>NUCLEOTIDE SEQUENCE [LARGE SCALE GENOMIC DNA]</scope>
    <source>
        <strain evidence="2">CCUG 48316</strain>
    </source>
</reference>
<proteinExistence type="predicted"/>
<accession>A0ABW2BF87</accession>
<dbReference type="Gene3D" id="3.10.450.50">
    <property type="match status" value="1"/>
</dbReference>
<evidence type="ECO:0000313" key="1">
    <source>
        <dbReference type="EMBL" id="MFC6788579.1"/>
    </source>
</evidence>
<keyword evidence="2" id="KW-1185">Reference proteome</keyword>
<organism evidence="1 2">
    <name type="scientific">Methylobacterium komagatae</name>
    <dbReference type="NCBI Taxonomy" id="374425"/>
    <lineage>
        <taxon>Bacteria</taxon>
        <taxon>Pseudomonadati</taxon>
        <taxon>Pseudomonadota</taxon>
        <taxon>Alphaproteobacteria</taxon>
        <taxon>Hyphomicrobiales</taxon>
        <taxon>Methylobacteriaceae</taxon>
        <taxon>Methylobacterium</taxon>
    </lineage>
</organism>
<dbReference type="SUPFAM" id="SSF103642">
    <property type="entry name" value="Sec-C motif"/>
    <property type="match status" value="1"/>
</dbReference>
<dbReference type="InterPro" id="IPR010602">
    <property type="entry name" value="DUF1186"/>
</dbReference>